<dbReference type="InterPro" id="IPR013656">
    <property type="entry name" value="PAS_4"/>
</dbReference>
<evidence type="ECO:0000259" key="8">
    <source>
        <dbReference type="PROSITE" id="PS50112"/>
    </source>
</evidence>
<dbReference type="AlphaFoldDB" id="L8JML4"/>
<dbReference type="GO" id="GO:0006355">
    <property type="term" value="P:regulation of DNA-templated transcription"/>
    <property type="evidence" value="ECO:0007669"/>
    <property type="project" value="InterPro"/>
</dbReference>
<feature type="domain" description="PAS" evidence="8">
    <location>
        <begin position="11"/>
        <end position="81"/>
    </location>
</feature>
<evidence type="ECO:0000256" key="1">
    <source>
        <dbReference type="ARBA" id="ARBA00000085"/>
    </source>
</evidence>
<dbReference type="PROSITE" id="PS50112">
    <property type="entry name" value="PAS"/>
    <property type="match status" value="2"/>
</dbReference>
<dbReference type="SUPFAM" id="SSF55874">
    <property type="entry name" value="ATPase domain of HSP90 chaperone/DNA topoisomerase II/histidine kinase"/>
    <property type="match status" value="1"/>
</dbReference>
<dbReference type="SMART" id="SM00388">
    <property type="entry name" value="HisKA"/>
    <property type="match status" value="1"/>
</dbReference>
<feature type="coiled-coil region" evidence="6">
    <location>
        <begin position="360"/>
        <end position="416"/>
    </location>
</feature>
<dbReference type="Gene3D" id="1.10.287.130">
    <property type="match status" value="1"/>
</dbReference>
<dbReference type="Pfam" id="PF00512">
    <property type="entry name" value="HisKA"/>
    <property type="match status" value="1"/>
</dbReference>
<evidence type="ECO:0000256" key="3">
    <source>
        <dbReference type="ARBA" id="ARBA00022553"/>
    </source>
</evidence>
<dbReference type="Pfam" id="PF02518">
    <property type="entry name" value="HATPase_c"/>
    <property type="match status" value="1"/>
</dbReference>
<evidence type="ECO:0000256" key="6">
    <source>
        <dbReference type="SAM" id="Coils"/>
    </source>
</evidence>
<dbReference type="SMART" id="SM00387">
    <property type="entry name" value="HATPase_c"/>
    <property type="match status" value="1"/>
</dbReference>
<dbReference type="EMBL" id="AMZN01000055">
    <property type="protein sequence ID" value="ELR70161.1"/>
    <property type="molecule type" value="Genomic_DNA"/>
</dbReference>
<keyword evidence="6" id="KW-0175">Coiled coil</keyword>
<dbReference type="STRING" id="1237149.C900_03846"/>
<dbReference type="PROSITE" id="PS50113">
    <property type="entry name" value="PAC"/>
    <property type="match status" value="1"/>
</dbReference>
<dbReference type="Gene3D" id="3.30.450.20">
    <property type="entry name" value="PAS domain"/>
    <property type="match status" value="2"/>
</dbReference>
<evidence type="ECO:0000256" key="4">
    <source>
        <dbReference type="ARBA" id="ARBA00022679"/>
    </source>
</evidence>
<organism evidence="10 11">
    <name type="scientific">Fulvivirga imtechensis AK7</name>
    <dbReference type="NCBI Taxonomy" id="1237149"/>
    <lineage>
        <taxon>Bacteria</taxon>
        <taxon>Pseudomonadati</taxon>
        <taxon>Bacteroidota</taxon>
        <taxon>Cytophagia</taxon>
        <taxon>Cytophagales</taxon>
        <taxon>Fulvivirgaceae</taxon>
        <taxon>Fulvivirga</taxon>
    </lineage>
</organism>
<dbReference type="SUPFAM" id="SSF55785">
    <property type="entry name" value="PYP-like sensor domain (PAS domain)"/>
    <property type="match status" value="2"/>
</dbReference>
<dbReference type="InterPro" id="IPR005467">
    <property type="entry name" value="His_kinase_dom"/>
</dbReference>
<dbReference type="InterPro" id="IPR052162">
    <property type="entry name" value="Sensor_kinase/Photoreceptor"/>
</dbReference>
<dbReference type="PROSITE" id="PS50109">
    <property type="entry name" value="HIS_KIN"/>
    <property type="match status" value="1"/>
</dbReference>
<dbReference type="RefSeq" id="WP_009581252.1">
    <property type="nucleotide sequence ID" value="NZ_AMZN01000055.1"/>
</dbReference>
<dbReference type="InterPro" id="IPR004358">
    <property type="entry name" value="Sig_transdc_His_kin-like_C"/>
</dbReference>
<dbReference type="InterPro" id="IPR003661">
    <property type="entry name" value="HisK_dim/P_dom"/>
</dbReference>
<evidence type="ECO:0000256" key="2">
    <source>
        <dbReference type="ARBA" id="ARBA00012438"/>
    </source>
</evidence>
<evidence type="ECO:0000313" key="10">
    <source>
        <dbReference type="EMBL" id="ELR70161.1"/>
    </source>
</evidence>
<dbReference type="eggNOG" id="COG4251">
    <property type="taxonomic scope" value="Bacteria"/>
</dbReference>
<dbReference type="InterPro" id="IPR035965">
    <property type="entry name" value="PAS-like_dom_sf"/>
</dbReference>
<evidence type="ECO:0000256" key="5">
    <source>
        <dbReference type="ARBA" id="ARBA00022777"/>
    </source>
</evidence>
<name>L8JML4_9BACT</name>
<dbReference type="SUPFAM" id="SSF47384">
    <property type="entry name" value="Homodimeric domain of signal transducing histidine kinase"/>
    <property type="match status" value="1"/>
</dbReference>
<dbReference type="PANTHER" id="PTHR43304">
    <property type="entry name" value="PHYTOCHROME-LIKE PROTEIN CPH1"/>
    <property type="match status" value="1"/>
</dbReference>
<proteinExistence type="predicted"/>
<evidence type="ECO:0000259" key="9">
    <source>
        <dbReference type="PROSITE" id="PS50113"/>
    </source>
</evidence>
<comment type="catalytic activity">
    <reaction evidence="1">
        <text>ATP + protein L-histidine = ADP + protein N-phospho-L-histidine.</text>
        <dbReference type="EC" id="2.7.13.3"/>
    </reaction>
</comment>
<dbReference type="Gene3D" id="3.30.565.10">
    <property type="entry name" value="Histidine kinase-like ATPase, C-terminal domain"/>
    <property type="match status" value="1"/>
</dbReference>
<gene>
    <name evidence="10" type="ORF">C900_03846</name>
</gene>
<dbReference type="NCBIfam" id="TIGR00229">
    <property type="entry name" value="sensory_box"/>
    <property type="match status" value="2"/>
</dbReference>
<dbReference type="InterPro" id="IPR036890">
    <property type="entry name" value="HATPase_C_sf"/>
</dbReference>
<dbReference type="InterPro" id="IPR000014">
    <property type="entry name" value="PAS"/>
</dbReference>
<comment type="caution">
    <text evidence="10">The sequence shown here is derived from an EMBL/GenBank/DDBJ whole genome shotgun (WGS) entry which is preliminary data.</text>
</comment>
<dbReference type="eggNOG" id="COG4191">
    <property type="taxonomic scope" value="Bacteria"/>
</dbReference>
<evidence type="ECO:0000259" key="7">
    <source>
        <dbReference type="PROSITE" id="PS50109"/>
    </source>
</evidence>
<dbReference type="GO" id="GO:0000155">
    <property type="term" value="F:phosphorelay sensor kinase activity"/>
    <property type="evidence" value="ECO:0007669"/>
    <property type="project" value="InterPro"/>
</dbReference>
<accession>L8JML4</accession>
<dbReference type="Pfam" id="PF08448">
    <property type="entry name" value="PAS_4"/>
    <property type="match status" value="1"/>
</dbReference>
<keyword evidence="11" id="KW-1185">Reference proteome</keyword>
<dbReference type="InterPro" id="IPR003594">
    <property type="entry name" value="HATPase_dom"/>
</dbReference>
<dbReference type="CDD" id="cd00082">
    <property type="entry name" value="HisKA"/>
    <property type="match status" value="1"/>
</dbReference>
<dbReference type="InterPro" id="IPR036097">
    <property type="entry name" value="HisK_dim/P_sf"/>
</dbReference>
<dbReference type="PRINTS" id="PR00344">
    <property type="entry name" value="BCTRLSENSOR"/>
</dbReference>
<feature type="domain" description="PAC" evidence="9">
    <location>
        <begin position="204"/>
        <end position="256"/>
    </location>
</feature>
<dbReference type="SMART" id="SM00091">
    <property type="entry name" value="PAS"/>
    <property type="match status" value="2"/>
</dbReference>
<keyword evidence="5" id="KW-0418">Kinase</keyword>
<dbReference type="InterPro" id="IPR013767">
    <property type="entry name" value="PAS_fold"/>
</dbReference>
<reference evidence="10 11" key="1">
    <citation type="submission" date="2012-12" db="EMBL/GenBank/DDBJ databases">
        <title>Genome assembly of Fulvivirga imtechensis AK7.</title>
        <authorList>
            <person name="Nupur N."/>
            <person name="Khatri I."/>
            <person name="Kumar R."/>
            <person name="Subramanian S."/>
            <person name="Pinnaka A."/>
        </authorList>
    </citation>
    <scope>NUCLEOTIDE SEQUENCE [LARGE SCALE GENOMIC DNA]</scope>
    <source>
        <strain evidence="10 11">AK7</strain>
    </source>
</reference>
<keyword evidence="4" id="KW-0808">Transferase</keyword>
<dbReference type="OrthoDB" id="9766459at2"/>
<protein>
    <recommendedName>
        <fullName evidence="2">histidine kinase</fullName>
        <ecNumber evidence="2">2.7.13.3</ecNumber>
    </recommendedName>
</protein>
<sequence>MKETTRGKQTHSLNFKSIFDHAPTGMVLLSSAGEILQANILFCRLLKFEEGELLYKNLHDFIHPDDLILYQEREQSLVNGEEAKLEMKVRFRIRDAYVLVNYHASLIPAADGEPACQHGQLVELPHSADDIVLLNALMEHFPGSIYFKDRLSRFLKINKAFEKKFGLSREDIIGKSDFDLFTDEHAEQAFDDERRIMQTGRPMLNQEEKETWPDGHITWVASTKMPLYNQANELIGTFGISTDITEKKTSEIEIKEKTSILNAITSKMPVVIYKYYGNKKLDILLGAPKLKTDFKKSKIIKLSIAEGLSSLVEKISAQKDKNEYLHFASATQNRYFENYVFEGQPEKKEYIGLALDVTDNKISKQKLKKNAKELEKINRELNQFAYIISHDLKAPLRAITNLSEWIEEDLEEVENDDVKDNLKLLRIRVHRMESLINGILAYSRVSRGDIVYEEIDTHKLVKDLVDSLMVPEKFNVKISDKLPVIMFPRVNLEQLFSNLVSNAVKYHDKPEGRIDIGYKELPEWHEFFVADDGPGIAPEYHEKIFVIFQTLQARDNVESTGIGLTIVKKIIEDRGGSIKVDSAEGKGTRFIFRLPKAVVNNEIK</sequence>
<dbReference type="InterPro" id="IPR000700">
    <property type="entry name" value="PAS-assoc_C"/>
</dbReference>
<dbReference type="Pfam" id="PF00989">
    <property type="entry name" value="PAS"/>
    <property type="match status" value="1"/>
</dbReference>
<feature type="domain" description="Histidine kinase" evidence="7">
    <location>
        <begin position="387"/>
        <end position="598"/>
    </location>
</feature>
<dbReference type="Proteomes" id="UP000011135">
    <property type="component" value="Unassembled WGS sequence"/>
</dbReference>
<dbReference type="PANTHER" id="PTHR43304:SF1">
    <property type="entry name" value="PAC DOMAIN-CONTAINING PROTEIN"/>
    <property type="match status" value="1"/>
</dbReference>
<dbReference type="CDD" id="cd00130">
    <property type="entry name" value="PAS"/>
    <property type="match status" value="2"/>
</dbReference>
<evidence type="ECO:0000313" key="11">
    <source>
        <dbReference type="Proteomes" id="UP000011135"/>
    </source>
</evidence>
<dbReference type="EC" id="2.7.13.3" evidence="2"/>
<feature type="domain" description="PAS" evidence="8">
    <location>
        <begin position="130"/>
        <end position="200"/>
    </location>
</feature>
<keyword evidence="3" id="KW-0597">Phosphoprotein</keyword>